<dbReference type="GO" id="GO:0048731">
    <property type="term" value="P:system development"/>
    <property type="evidence" value="ECO:0007669"/>
    <property type="project" value="TreeGrafter"/>
</dbReference>
<evidence type="ECO:0000313" key="8">
    <source>
        <dbReference type="Proteomes" id="UP000836841"/>
    </source>
</evidence>
<keyword evidence="8" id="KW-1185">Reference proteome</keyword>
<evidence type="ECO:0000313" key="7">
    <source>
        <dbReference type="EMBL" id="CAH2070461.1"/>
    </source>
</evidence>
<proteinExistence type="predicted"/>
<keyword evidence="3" id="KW-0804">Transcription</keyword>
<evidence type="ECO:0000259" key="6">
    <source>
        <dbReference type="PROSITE" id="PS51005"/>
    </source>
</evidence>
<keyword evidence="4" id="KW-0539">Nucleus</keyword>
<evidence type="ECO:0000256" key="4">
    <source>
        <dbReference type="ARBA" id="ARBA00023242"/>
    </source>
</evidence>
<dbReference type="GO" id="GO:0006355">
    <property type="term" value="P:regulation of DNA-templated transcription"/>
    <property type="evidence" value="ECO:0007669"/>
    <property type="project" value="InterPro"/>
</dbReference>
<accession>A0AAU9SUY6</accession>
<dbReference type="EMBL" id="OU466862">
    <property type="protein sequence ID" value="CAH2070461.1"/>
    <property type="molecule type" value="Genomic_DNA"/>
</dbReference>
<dbReference type="GO" id="GO:0003677">
    <property type="term" value="F:DNA binding"/>
    <property type="evidence" value="ECO:0007669"/>
    <property type="project" value="UniProtKB-KW"/>
</dbReference>
<dbReference type="FunFam" id="2.170.150.80:FF:000020">
    <property type="entry name" value="ANAC097"/>
    <property type="match status" value="1"/>
</dbReference>
<dbReference type="InterPro" id="IPR003441">
    <property type="entry name" value="NAC-dom"/>
</dbReference>
<sequence length="201" mass="23737">HISIKKYLMDISTQRFAMNGRSMRLPPGFRFDPDDEDLVFEYLAKKVLHRPMDFDLPELRSCNVDPWDLLGEKNKEVYYFVKKEERERKGRETLSGYWEECEEEEVMESGDRGCNHLEGRRKTFAFYIGKRPRGTITPWIMYEFRLISSRATRWSLSPLPRGEVGKWRAVKVVVKEENDAEVEEDEQASDESDGEEVVQSR</sequence>
<feature type="non-terminal residue" evidence="7">
    <location>
        <position position="201"/>
    </location>
</feature>
<evidence type="ECO:0000256" key="5">
    <source>
        <dbReference type="SAM" id="MobiDB-lite"/>
    </source>
</evidence>
<dbReference type="AlphaFoldDB" id="A0AAU9SUY6"/>
<feature type="region of interest" description="Disordered" evidence="5">
    <location>
        <begin position="178"/>
        <end position="201"/>
    </location>
</feature>
<dbReference type="PANTHER" id="PTHR31719:SF221">
    <property type="entry name" value="NAC DOMAIN CONTAINING PROTEIN 97"/>
    <property type="match status" value="1"/>
</dbReference>
<reference evidence="7 8" key="1">
    <citation type="submission" date="2022-03" db="EMBL/GenBank/DDBJ databases">
        <authorList>
            <person name="Nunn A."/>
            <person name="Chopra R."/>
            <person name="Nunn A."/>
            <person name="Contreras Garrido A."/>
        </authorList>
    </citation>
    <scope>NUCLEOTIDE SEQUENCE [LARGE SCALE GENOMIC DNA]</scope>
</reference>
<dbReference type="PROSITE" id="PS51005">
    <property type="entry name" value="NAC"/>
    <property type="match status" value="1"/>
</dbReference>
<dbReference type="InterPro" id="IPR036093">
    <property type="entry name" value="NAC_dom_sf"/>
</dbReference>
<dbReference type="SUPFAM" id="SSF101941">
    <property type="entry name" value="NAC domain"/>
    <property type="match status" value="1"/>
</dbReference>
<dbReference type="PANTHER" id="PTHR31719">
    <property type="entry name" value="NAC TRANSCRIPTION FACTOR 56"/>
    <property type="match status" value="1"/>
</dbReference>
<keyword evidence="2" id="KW-0238">DNA-binding</keyword>
<protein>
    <recommendedName>
        <fullName evidence="6">NAC domain-containing protein</fullName>
    </recommendedName>
</protein>
<dbReference type="Proteomes" id="UP000836841">
    <property type="component" value="Chromosome 6"/>
</dbReference>
<keyword evidence="1" id="KW-0805">Transcription regulation</keyword>
<evidence type="ECO:0000256" key="3">
    <source>
        <dbReference type="ARBA" id="ARBA00023163"/>
    </source>
</evidence>
<evidence type="ECO:0000256" key="1">
    <source>
        <dbReference type="ARBA" id="ARBA00023015"/>
    </source>
</evidence>
<organism evidence="7 8">
    <name type="scientific">Thlaspi arvense</name>
    <name type="common">Field penny-cress</name>
    <dbReference type="NCBI Taxonomy" id="13288"/>
    <lineage>
        <taxon>Eukaryota</taxon>
        <taxon>Viridiplantae</taxon>
        <taxon>Streptophyta</taxon>
        <taxon>Embryophyta</taxon>
        <taxon>Tracheophyta</taxon>
        <taxon>Spermatophyta</taxon>
        <taxon>Magnoliopsida</taxon>
        <taxon>eudicotyledons</taxon>
        <taxon>Gunneridae</taxon>
        <taxon>Pentapetalae</taxon>
        <taxon>rosids</taxon>
        <taxon>malvids</taxon>
        <taxon>Brassicales</taxon>
        <taxon>Brassicaceae</taxon>
        <taxon>Thlaspideae</taxon>
        <taxon>Thlaspi</taxon>
    </lineage>
</organism>
<feature type="domain" description="NAC" evidence="6">
    <location>
        <begin position="25"/>
        <end position="175"/>
    </location>
</feature>
<dbReference type="Pfam" id="PF02365">
    <property type="entry name" value="NAM"/>
    <property type="match status" value="1"/>
</dbReference>
<evidence type="ECO:0000256" key="2">
    <source>
        <dbReference type="ARBA" id="ARBA00023125"/>
    </source>
</evidence>
<dbReference type="Gene3D" id="2.170.150.80">
    <property type="entry name" value="NAC domain"/>
    <property type="match status" value="1"/>
</dbReference>
<name>A0AAU9SUY6_THLAR</name>
<gene>
    <name evidence="7" type="ORF">TAV2_LOCUS21355</name>
</gene>